<proteinExistence type="predicted"/>
<evidence type="ECO:0000256" key="1">
    <source>
        <dbReference type="SAM" id="MobiDB-lite"/>
    </source>
</evidence>
<dbReference type="InterPro" id="IPR032801">
    <property type="entry name" value="PXL2A/B/C"/>
</dbReference>
<dbReference type="Gene3D" id="3.40.30.10">
    <property type="entry name" value="Glutaredoxin"/>
    <property type="match status" value="1"/>
</dbReference>
<keyword evidence="3" id="KW-1185">Reference proteome</keyword>
<dbReference type="EMBL" id="JBAHYK010000291">
    <property type="protein sequence ID" value="KAL0575597.1"/>
    <property type="molecule type" value="Genomic_DNA"/>
</dbReference>
<dbReference type="PANTHER" id="PTHR28630">
    <property type="match status" value="1"/>
</dbReference>
<feature type="region of interest" description="Disordered" evidence="1">
    <location>
        <begin position="58"/>
        <end position="131"/>
    </location>
</feature>
<feature type="compositionally biased region" description="Polar residues" evidence="1">
    <location>
        <begin position="277"/>
        <end position="287"/>
    </location>
</feature>
<organism evidence="2 3">
    <name type="scientific">Marasmius crinis-equi</name>
    <dbReference type="NCBI Taxonomy" id="585013"/>
    <lineage>
        <taxon>Eukaryota</taxon>
        <taxon>Fungi</taxon>
        <taxon>Dikarya</taxon>
        <taxon>Basidiomycota</taxon>
        <taxon>Agaricomycotina</taxon>
        <taxon>Agaricomycetes</taxon>
        <taxon>Agaricomycetidae</taxon>
        <taxon>Agaricales</taxon>
        <taxon>Marasmiineae</taxon>
        <taxon>Marasmiaceae</taxon>
        <taxon>Marasmius</taxon>
    </lineage>
</organism>
<dbReference type="InterPro" id="IPR036249">
    <property type="entry name" value="Thioredoxin-like_sf"/>
</dbReference>
<name>A0ABR3FJV7_9AGAR</name>
<accession>A0ABR3FJV7</accession>
<gene>
    <name evidence="2" type="ORF">V5O48_006382</name>
</gene>
<feature type="region of interest" description="Disordered" evidence="1">
    <location>
        <begin position="566"/>
        <end position="585"/>
    </location>
</feature>
<comment type="caution">
    <text evidence="2">The sequence shown here is derived from an EMBL/GenBank/DDBJ whole genome shotgun (WGS) entry which is preliminary data.</text>
</comment>
<dbReference type="SUPFAM" id="SSF52833">
    <property type="entry name" value="Thioredoxin-like"/>
    <property type="match status" value="1"/>
</dbReference>
<feature type="compositionally biased region" description="Low complexity" evidence="1">
    <location>
        <begin position="572"/>
        <end position="585"/>
    </location>
</feature>
<sequence>MTRRPRTSPGYMQSPVELPTRPVSQTFRIKRKPAPSLYDFPLDALEKQLTPTSHSHLLFPSRCSPEDDTTSVHSLELPPHARDPSLHLDYWNDDDWQQDAPSSSSSAESEEETPSEQCPGQTEAEICPLIPRRRASTLPSSEYATPPIPRPFLTSVPPHLSAPRALLKSPLAYNRNSLPAAPRSLPATLSQSTSNLRVTTTPFKRYSQPLNTLEKQLNVFFEAQASCSSPPFTPSLSPPPSPASDRPFYTKKQQIKDADESSFEEFWSEGHARSADSQHTTGHYSRTSSRRELMPRRQSNIRFSIPSINRNDSFESVLQARFDEYAPPTSEQLEEASKLYVIGESGIRVPFGDLWRDQKTIVIFIRHFLCPFCQDYLFSISRNVSPEVLSKEGVKLVIIGNGHFDLIRSYRRIFRTPFEIYTDPSLQVYSAMGMTLQTTEKGPKSSYIRHGTISGTGMVIANAVKVGMPVWKKHGDISQLGGEFILGPGNECNFSHRMRYTRSHLPILDIVEEAGVDMVTPLNILTKTTGRTFLGLDIEDEVAWMSERKRELRAIIAQKIGRRGGSQWHENASSSSSDVTSSSASSADHFALGVVEEEDTFNSPEIQS</sequence>
<evidence type="ECO:0000313" key="3">
    <source>
        <dbReference type="Proteomes" id="UP001465976"/>
    </source>
</evidence>
<dbReference type="PANTHER" id="PTHR28630:SF3">
    <property type="entry name" value="PEROXIREDOXIN-LIKE 2C"/>
    <property type="match status" value="1"/>
</dbReference>
<reference evidence="2 3" key="1">
    <citation type="submission" date="2024-02" db="EMBL/GenBank/DDBJ databases">
        <title>A draft genome for the cacao thread blight pathogen Marasmius crinis-equi.</title>
        <authorList>
            <person name="Cohen S.P."/>
            <person name="Baruah I.K."/>
            <person name="Amoako-Attah I."/>
            <person name="Bukari Y."/>
            <person name="Meinhardt L.W."/>
            <person name="Bailey B.A."/>
        </authorList>
    </citation>
    <scope>NUCLEOTIDE SEQUENCE [LARGE SCALE GENOMIC DNA]</scope>
    <source>
        <strain evidence="2 3">GH-76</strain>
    </source>
</reference>
<dbReference type="Proteomes" id="UP001465976">
    <property type="component" value="Unassembled WGS sequence"/>
</dbReference>
<feature type="region of interest" description="Disordered" evidence="1">
    <location>
        <begin position="1"/>
        <end position="27"/>
    </location>
</feature>
<dbReference type="CDD" id="cd02970">
    <property type="entry name" value="PRX_like2"/>
    <property type="match status" value="1"/>
</dbReference>
<evidence type="ECO:0000313" key="2">
    <source>
        <dbReference type="EMBL" id="KAL0575597.1"/>
    </source>
</evidence>
<protein>
    <submittedName>
        <fullName evidence="2">Uncharacterized protein</fullName>
    </submittedName>
</protein>
<feature type="region of interest" description="Disordered" evidence="1">
    <location>
        <begin position="269"/>
        <end position="292"/>
    </location>
</feature>
<dbReference type="Pfam" id="PF13911">
    <property type="entry name" value="AhpC-TSA_2"/>
    <property type="match status" value="1"/>
</dbReference>